<dbReference type="Proteomes" id="UP000217431">
    <property type="component" value="Chromosome I"/>
</dbReference>
<sequence length="56" mass="6566">MCIKPSKSLTRLFSDAFLFCKDTKKFRVSRCTKSVLSNKKQAKMGKIDKYKKIIIY</sequence>
<name>A0A0S3UJN1_PREIN</name>
<dbReference type="AlphaFoldDB" id="A0A0S3UJN1"/>
<proteinExistence type="predicted"/>
<evidence type="ECO:0000313" key="2">
    <source>
        <dbReference type="Proteomes" id="UP000217431"/>
    </source>
</evidence>
<gene>
    <name evidence="1" type="ORF">PIOMA14_I_1209</name>
</gene>
<dbReference type="EMBL" id="AP014597">
    <property type="protein sequence ID" value="BAU17717.1"/>
    <property type="molecule type" value="Genomic_DNA"/>
</dbReference>
<organism evidence="1 2">
    <name type="scientific">Prevotella intermedia</name>
    <dbReference type="NCBI Taxonomy" id="28131"/>
    <lineage>
        <taxon>Bacteria</taxon>
        <taxon>Pseudomonadati</taxon>
        <taxon>Bacteroidota</taxon>
        <taxon>Bacteroidia</taxon>
        <taxon>Bacteroidales</taxon>
        <taxon>Prevotellaceae</taxon>
        <taxon>Prevotella</taxon>
    </lineage>
</organism>
<protein>
    <submittedName>
        <fullName evidence="1">Uncharacterized protein</fullName>
    </submittedName>
</protein>
<evidence type="ECO:0000313" key="1">
    <source>
        <dbReference type="EMBL" id="BAU17717.1"/>
    </source>
</evidence>
<reference evidence="1 2" key="1">
    <citation type="journal article" date="2016" name="DNA Res.">
        <title>The complete genome sequencing of Prevotella intermedia strain OMA14 and a subsequent fine-scale, intra-species genomic comparison reveal an unusual amplification of conjugative and mobile transposons and identify a novel Prevotella-lineage-specific repeat.</title>
        <authorList>
            <person name="Naito M."/>
            <person name="Ogura Y."/>
            <person name="Itoh T."/>
            <person name="Shoji M."/>
            <person name="Okamoto M."/>
            <person name="Hayashi T."/>
            <person name="Nakayama K."/>
        </authorList>
    </citation>
    <scope>NUCLEOTIDE SEQUENCE [LARGE SCALE GENOMIC DNA]</scope>
    <source>
        <strain evidence="1 2">OMA14</strain>
    </source>
</reference>
<accession>A0A0S3UJN1</accession>